<accession>A0A8A3PP83</accession>
<feature type="region of interest" description="Disordered" evidence="7">
    <location>
        <begin position="417"/>
        <end position="457"/>
    </location>
</feature>
<keyword evidence="5 8" id="KW-1133">Transmembrane helix</keyword>
<reference evidence="12" key="1">
    <citation type="submission" date="2020-10" db="EMBL/GenBank/DDBJ databases">
        <title>Genome Sequence of Monilinia vaccinii-corymbosi Sheds Light on Mummy Berry Disease Infection of Blueberry and Mating Type.</title>
        <authorList>
            <person name="Yow A.G."/>
            <person name="Zhang Y."/>
            <person name="Bansal K."/>
            <person name="Eacker S.M."/>
            <person name="Sullivan S."/>
            <person name="Liachko I."/>
            <person name="Cubeta M.A."/>
            <person name="Rollins J.A."/>
            <person name="Ashrafi H."/>
        </authorList>
    </citation>
    <scope>NUCLEOTIDE SEQUENCE</scope>
    <source>
        <strain evidence="12">RL-1</strain>
    </source>
</reference>
<keyword evidence="2" id="KW-0813">Transport</keyword>
<feature type="domain" description="DOMON" evidence="10">
    <location>
        <begin position="65"/>
        <end position="158"/>
    </location>
</feature>
<protein>
    <recommendedName>
        <fullName evidence="14">DOMON domain-containing protein</fullName>
    </recommendedName>
</protein>
<evidence type="ECO:0000256" key="5">
    <source>
        <dbReference type="ARBA" id="ARBA00022989"/>
    </source>
</evidence>
<gene>
    <name evidence="12" type="ORF">DSL72_006562</name>
</gene>
<evidence type="ECO:0000313" key="12">
    <source>
        <dbReference type="EMBL" id="QSZ36681.1"/>
    </source>
</evidence>
<dbReference type="SUPFAM" id="SSF49344">
    <property type="entry name" value="CBD9-like"/>
    <property type="match status" value="1"/>
</dbReference>
<dbReference type="InterPro" id="IPR015920">
    <property type="entry name" value="Cellobiose_DH-like_cyt"/>
</dbReference>
<evidence type="ECO:0000256" key="6">
    <source>
        <dbReference type="ARBA" id="ARBA00023136"/>
    </source>
</evidence>
<evidence type="ECO:0000256" key="2">
    <source>
        <dbReference type="ARBA" id="ARBA00022448"/>
    </source>
</evidence>
<organism evidence="12 13">
    <name type="scientific">Monilinia vaccinii-corymbosi</name>
    <dbReference type="NCBI Taxonomy" id="61207"/>
    <lineage>
        <taxon>Eukaryota</taxon>
        <taxon>Fungi</taxon>
        <taxon>Dikarya</taxon>
        <taxon>Ascomycota</taxon>
        <taxon>Pezizomycotina</taxon>
        <taxon>Leotiomycetes</taxon>
        <taxon>Helotiales</taxon>
        <taxon>Sclerotiniaceae</taxon>
        <taxon>Monilinia</taxon>
    </lineage>
</organism>
<dbReference type="InterPro" id="IPR006593">
    <property type="entry name" value="Cyt_b561/ferric_Rdtase_TM"/>
</dbReference>
<keyword evidence="3 8" id="KW-0812">Transmembrane</keyword>
<keyword evidence="13" id="KW-1185">Reference proteome</keyword>
<evidence type="ECO:0000256" key="1">
    <source>
        <dbReference type="ARBA" id="ARBA00004370"/>
    </source>
</evidence>
<dbReference type="PANTHER" id="PTHR47797:SF1">
    <property type="entry name" value="CYTOCHROME B561 DOMAIN-CONTAINING PROTEIN-RELATED"/>
    <property type="match status" value="1"/>
</dbReference>
<keyword evidence="6 8" id="KW-0472">Membrane</keyword>
<evidence type="ECO:0000256" key="8">
    <source>
        <dbReference type="SAM" id="Phobius"/>
    </source>
</evidence>
<dbReference type="GO" id="GO:0016020">
    <property type="term" value="C:membrane"/>
    <property type="evidence" value="ECO:0007669"/>
    <property type="project" value="UniProtKB-SubCell"/>
</dbReference>
<evidence type="ECO:0000259" key="11">
    <source>
        <dbReference type="SMART" id="SM00665"/>
    </source>
</evidence>
<dbReference type="SMART" id="SM00664">
    <property type="entry name" value="DoH"/>
    <property type="match status" value="1"/>
</dbReference>
<dbReference type="InterPro" id="IPR005018">
    <property type="entry name" value="DOMON_domain"/>
</dbReference>
<feature type="domain" description="Cytochrome b561" evidence="11">
    <location>
        <begin position="220"/>
        <end position="341"/>
    </location>
</feature>
<dbReference type="EMBL" id="CP063411">
    <property type="protein sequence ID" value="QSZ36681.1"/>
    <property type="molecule type" value="Genomic_DNA"/>
</dbReference>
<evidence type="ECO:0000256" key="3">
    <source>
        <dbReference type="ARBA" id="ARBA00022692"/>
    </source>
</evidence>
<dbReference type="Proteomes" id="UP000672032">
    <property type="component" value="Chromosome 7"/>
</dbReference>
<dbReference type="PANTHER" id="PTHR47797">
    <property type="entry name" value="DEHYDROGENASE, PUTATIVE (AFU_ORTHOLOGUE AFUA_8G05805)-RELATED"/>
    <property type="match status" value="1"/>
</dbReference>
<evidence type="ECO:0000313" key="13">
    <source>
        <dbReference type="Proteomes" id="UP000672032"/>
    </source>
</evidence>
<dbReference type="CDD" id="cd08760">
    <property type="entry name" value="Cyt_b561_FRRS1_like"/>
    <property type="match status" value="1"/>
</dbReference>
<dbReference type="CDD" id="cd09630">
    <property type="entry name" value="CDH_like_cytochrome"/>
    <property type="match status" value="1"/>
</dbReference>
<feature type="chain" id="PRO_5032825484" description="DOMON domain-containing protein" evidence="9">
    <location>
        <begin position="23"/>
        <end position="457"/>
    </location>
</feature>
<evidence type="ECO:0000256" key="7">
    <source>
        <dbReference type="SAM" id="MobiDB-lite"/>
    </source>
</evidence>
<feature type="transmembrane region" description="Helical" evidence="8">
    <location>
        <begin position="351"/>
        <end position="372"/>
    </location>
</feature>
<keyword evidence="4" id="KW-0249">Electron transport</keyword>
<dbReference type="InterPro" id="IPR018825">
    <property type="entry name" value="DUF2427"/>
</dbReference>
<evidence type="ECO:0008006" key="14">
    <source>
        <dbReference type="Google" id="ProtNLM"/>
    </source>
</evidence>
<dbReference type="Gene3D" id="2.60.40.1210">
    <property type="entry name" value="Cellobiose dehydrogenase, cytochrome domain"/>
    <property type="match status" value="1"/>
</dbReference>
<feature type="transmembrane region" description="Helical" evidence="8">
    <location>
        <begin position="286"/>
        <end position="304"/>
    </location>
</feature>
<name>A0A8A3PP83_9HELO</name>
<evidence type="ECO:0000256" key="4">
    <source>
        <dbReference type="ARBA" id="ARBA00022982"/>
    </source>
</evidence>
<feature type="transmembrane region" description="Helical" evidence="8">
    <location>
        <begin position="255"/>
        <end position="274"/>
    </location>
</feature>
<evidence type="ECO:0000256" key="9">
    <source>
        <dbReference type="SAM" id="SignalP"/>
    </source>
</evidence>
<feature type="compositionally biased region" description="Polar residues" evidence="7">
    <location>
        <begin position="433"/>
        <end position="457"/>
    </location>
</feature>
<dbReference type="AlphaFoldDB" id="A0A8A3PP83"/>
<comment type="subcellular location">
    <subcellularLocation>
        <location evidence="1">Membrane</location>
    </subcellularLocation>
</comment>
<dbReference type="OrthoDB" id="19261at2759"/>
<feature type="signal peptide" evidence="9">
    <location>
        <begin position="1"/>
        <end position="22"/>
    </location>
</feature>
<feature type="transmembrane region" description="Helical" evidence="8">
    <location>
        <begin position="324"/>
        <end position="345"/>
    </location>
</feature>
<dbReference type="Gene3D" id="1.20.120.1770">
    <property type="match status" value="1"/>
</dbReference>
<evidence type="ECO:0000259" key="10">
    <source>
        <dbReference type="SMART" id="SM00664"/>
    </source>
</evidence>
<dbReference type="Pfam" id="PF16010">
    <property type="entry name" value="CDH-cyt"/>
    <property type="match status" value="1"/>
</dbReference>
<dbReference type="SMART" id="SM00665">
    <property type="entry name" value="B561"/>
    <property type="match status" value="1"/>
</dbReference>
<dbReference type="Pfam" id="PF10348">
    <property type="entry name" value="DUF2427"/>
    <property type="match status" value="1"/>
</dbReference>
<feature type="transmembrane region" description="Helical" evidence="8">
    <location>
        <begin position="222"/>
        <end position="243"/>
    </location>
</feature>
<sequence length="457" mass="49355">MVRMLLGTAAAAVSLAFSMVDAISSTTAAAFVAEDASVTFALNIPEKNPNNDLYFSISGPSSCSWIAVGIGSDQMKNALMFTIHADSTGNNITLSPRIASDESEPSHAKYIVVERLTGTGISNDTFTWHGRCLNCTSWQGGSLGSTTNKKANFIWANGPPGTLKSNSLHADIKRHSSYGVFTMDLSKAMGTAGVPAIPASNSDGTAQVSEKVDNNISSASHAVFMVFVFVGLLPLGIVILRFWNSPKWHAVNQTISLGIALIGVGLGAQLGTLYNRTKGFKSGHQIFGAIIVIAMISQWVLGFLHHRLYNKTSTTTKFAPIHVWLGRIVIPAGITNGFIGFPLALNSKFNWALLVCTLLMIIIFAPLLFWGWKRRLAKEIEAITGETEGYQAEPWRAPQAQCDIGLNHMNMNMNLNPNLGRPPPYNAGGRQAPLQQRQPMPGQSSHNFPPQQGTQFV</sequence>
<keyword evidence="9" id="KW-0732">Signal</keyword>
<proteinExistence type="predicted"/>